<keyword evidence="2" id="KW-1185">Reference proteome</keyword>
<sequence>MLENKTPTGGAGVLFIPDKWDYASVFRFWAVFQKTAQKRVPCFVSFALLLGLN</sequence>
<gene>
    <name evidence="1" type="ORF">GU926_08035</name>
</gene>
<dbReference type="KEGG" id="nib:GU926_08035"/>
<protein>
    <submittedName>
        <fullName evidence="1">Uncharacterized protein</fullName>
    </submittedName>
</protein>
<organism evidence="1 2">
    <name type="scientific">Nibribacter ruber</name>
    <dbReference type="NCBI Taxonomy" id="2698458"/>
    <lineage>
        <taxon>Bacteria</taxon>
        <taxon>Pseudomonadati</taxon>
        <taxon>Bacteroidota</taxon>
        <taxon>Cytophagia</taxon>
        <taxon>Cytophagales</taxon>
        <taxon>Hymenobacteraceae</taxon>
        <taxon>Nibribacter</taxon>
    </lineage>
</organism>
<name>A0A6P1NZ54_9BACT</name>
<evidence type="ECO:0000313" key="2">
    <source>
        <dbReference type="Proteomes" id="UP000464214"/>
    </source>
</evidence>
<dbReference type="AlphaFoldDB" id="A0A6P1NZ54"/>
<proteinExistence type="predicted"/>
<evidence type="ECO:0000313" key="1">
    <source>
        <dbReference type="EMBL" id="QHL87385.1"/>
    </source>
</evidence>
<accession>A0A6P1NZ54</accession>
<dbReference type="Proteomes" id="UP000464214">
    <property type="component" value="Chromosome"/>
</dbReference>
<dbReference type="RefSeq" id="WP_160690732.1">
    <property type="nucleotide sequence ID" value="NZ_CP047897.1"/>
</dbReference>
<reference evidence="1 2" key="1">
    <citation type="submission" date="2020-01" db="EMBL/GenBank/DDBJ databases">
        <authorList>
            <person name="Kim M."/>
        </authorList>
    </citation>
    <scope>NUCLEOTIDE SEQUENCE [LARGE SCALE GENOMIC DNA]</scope>
    <source>
        <strain evidence="1 2">BT10</strain>
    </source>
</reference>
<dbReference type="EMBL" id="CP047897">
    <property type="protein sequence ID" value="QHL87385.1"/>
    <property type="molecule type" value="Genomic_DNA"/>
</dbReference>